<reference evidence="5 6" key="1">
    <citation type="submission" date="2020-07" db="EMBL/GenBank/DDBJ databases">
        <title>non toxigenic Corynebacterium sp. nov from a clinical source.</title>
        <authorList>
            <person name="Bernier A.-M."/>
            <person name="Bernard K."/>
        </authorList>
    </citation>
    <scope>NUCLEOTIDE SEQUENCE [LARGE SCALE GENOMIC DNA]</scope>
    <source>
        <strain evidence="6">NML 93-0612</strain>
    </source>
</reference>
<organism evidence="5 6">
    <name type="scientific">Corynebacterium hindlerae</name>
    <dbReference type="NCBI Taxonomy" id="699041"/>
    <lineage>
        <taxon>Bacteria</taxon>
        <taxon>Bacillati</taxon>
        <taxon>Actinomycetota</taxon>
        <taxon>Actinomycetes</taxon>
        <taxon>Mycobacteriales</taxon>
        <taxon>Corynebacteriaceae</taxon>
        <taxon>Corynebacterium</taxon>
    </lineage>
</organism>
<keyword evidence="2" id="KW-0238">DNA-binding</keyword>
<dbReference type="Proteomes" id="UP000515570">
    <property type="component" value="Chromosome"/>
</dbReference>
<feature type="domain" description="HTH marR-type" evidence="4">
    <location>
        <begin position="12"/>
        <end position="144"/>
    </location>
</feature>
<keyword evidence="3" id="KW-0804">Transcription</keyword>
<dbReference type="InterPro" id="IPR023187">
    <property type="entry name" value="Tscrpt_reg_MarR-type_CS"/>
</dbReference>
<accession>A0A7G5FC14</accession>
<evidence type="ECO:0000256" key="3">
    <source>
        <dbReference type="ARBA" id="ARBA00023163"/>
    </source>
</evidence>
<keyword evidence="1" id="KW-0805">Transcription regulation</keyword>
<dbReference type="PANTHER" id="PTHR33164:SF43">
    <property type="entry name" value="HTH-TYPE TRANSCRIPTIONAL REPRESSOR YETL"/>
    <property type="match status" value="1"/>
</dbReference>
<evidence type="ECO:0000259" key="4">
    <source>
        <dbReference type="PROSITE" id="PS50995"/>
    </source>
</evidence>
<keyword evidence="6" id="KW-1185">Reference proteome</keyword>
<dbReference type="GO" id="GO:0006950">
    <property type="term" value="P:response to stress"/>
    <property type="evidence" value="ECO:0007669"/>
    <property type="project" value="TreeGrafter"/>
</dbReference>
<dbReference type="AlphaFoldDB" id="A0A7G5FC14"/>
<evidence type="ECO:0000256" key="2">
    <source>
        <dbReference type="ARBA" id="ARBA00023125"/>
    </source>
</evidence>
<dbReference type="Gene3D" id="1.10.10.10">
    <property type="entry name" value="Winged helix-like DNA-binding domain superfamily/Winged helix DNA-binding domain"/>
    <property type="match status" value="1"/>
</dbReference>
<gene>
    <name evidence="5" type="ORF">HW450_07135</name>
</gene>
<dbReference type="RefSeq" id="WP_182384965.1">
    <property type="nucleotide sequence ID" value="NZ_CP059833.1"/>
</dbReference>
<evidence type="ECO:0000313" key="5">
    <source>
        <dbReference type="EMBL" id="QMV84155.1"/>
    </source>
</evidence>
<dbReference type="InterPro" id="IPR036390">
    <property type="entry name" value="WH_DNA-bd_sf"/>
</dbReference>
<dbReference type="InterPro" id="IPR039422">
    <property type="entry name" value="MarR/SlyA-like"/>
</dbReference>
<protein>
    <submittedName>
        <fullName evidence="5">MarR family transcriptional regulator</fullName>
    </submittedName>
</protein>
<dbReference type="EMBL" id="CP059833">
    <property type="protein sequence ID" value="QMV84155.1"/>
    <property type="molecule type" value="Genomic_DNA"/>
</dbReference>
<sequence length="151" mass="17213">MSTADSYENFSPEAVSEQLRPAMTKLYVTYFRRAAQSSLTGPQLTILTHLAEVEAERISEIAKKEGIRMPTASNTLHQLEQRELVERVRDKADRRGVLVQITETGRRELAKVGEERTRYFAEMLGTLDPEELEQIAKIVPLITKMSNLYTN</sequence>
<evidence type="ECO:0000313" key="6">
    <source>
        <dbReference type="Proteomes" id="UP000515570"/>
    </source>
</evidence>
<dbReference type="InterPro" id="IPR000835">
    <property type="entry name" value="HTH_MarR-typ"/>
</dbReference>
<dbReference type="PANTHER" id="PTHR33164">
    <property type="entry name" value="TRANSCRIPTIONAL REGULATOR, MARR FAMILY"/>
    <property type="match status" value="1"/>
</dbReference>
<dbReference type="PRINTS" id="PR00598">
    <property type="entry name" value="HTHMARR"/>
</dbReference>
<dbReference type="PROSITE" id="PS01117">
    <property type="entry name" value="HTH_MARR_1"/>
    <property type="match status" value="1"/>
</dbReference>
<dbReference type="InterPro" id="IPR036388">
    <property type="entry name" value="WH-like_DNA-bd_sf"/>
</dbReference>
<dbReference type="SUPFAM" id="SSF46785">
    <property type="entry name" value="Winged helix' DNA-binding domain"/>
    <property type="match status" value="1"/>
</dbReference>
<dbReference type="Pfam" id="PF01047">
    <property type="entry name" value="MarR"/>
    <property type="match status" value="1"/>
</dbReference>
<name>A0A7G5FC14_9CORY</name>
<evidence type="ECO:0000256" key="1">
    <source>
        <dbReference type="ARBA" id="ARBA00023015"/>
    </source>
</evidence>
<dbReference type="GO" id="GO:0003700">
    <property type="term" value="F:DNA-binding transcription factor activity"/>
    <property type="evidence" value="ECO:0007669"/>
    <property type="project" value="InterPro"/>
</dbReference>
<dbReference type="GO" id="GO:0003677">
    <property type="term" value="F:DNA binding"/>
    <property type="evidence" value="ECO:0007669"/>
    <property type="project" value="UniProtKB-KW"/>
</dbReference>
<dbReference type="PROSITE" id="PS50995">
    <property type="entry name" value="HTH_MARR_2"/>
    <property type="match status" value="1"/>
</dbReference>
<dbReference type="SMART" id="SM00347">
    <property type="entry name" value="HTH_MARR"/>
    <property type="match status" value="1"/>
</dbReference>
<proteinExistence type="predicted"/>